<keyword evidence="1 2" id="KW-0732">Signal</keyword>
<dbReference type="Proteomes" id="UP001165269">
    <property type="component" value="Unassembled WGS sequence"/>
</dbReference>
<protein>
    <submittedName>
        <fullName evidence="3">Trypsin-like peptidase domain-containing protein</fullName>
    </submittedName>
</protein>
<reference evidence="3" key="1">
    <citation type="submission" date="2022-03" db="EMBL/GenBank/DDBJ databases">
        <title>Streptomyces 7R015 and 7R016 isolated from Barleria lupulina in Thailand.</title>
        <authorList>
            <person name="Kanchanasin P."/>
            <person name="Phongsopitanun W."/>
            <person name="Tanasupawat S."/>
        </authorList>
    </citation>
    <scope>NUCLEOTIDE SEQUENCE</scope>
    <source>
        <strain evidence="3">7R015</strain>
    </source>
</reference>
<dbReference type="EMBL" id="JALDAY010000004">
    <property type="protein sequence ID" value="MCI3271995.1"/>
    <property type="molecule type" value="Genomic_DNA"/>
</dbReference>
<dbReference type="Pfam" id="PF13365">
    <property type="entry name" value="Trypsin_2"/>
    <property type="match status" value="1"/>
</dbReference>
<evidence type="ECO:0000256" key="2">
    <source>
        <dbReference type="SAM" id="SignalP"/>
    </source>
</evidence>
<sequence length="266" mass="27406">MKRTPRTPRIRGGVSSPLCAAVVLLVPALTSASLASADDGPGPFGVTAVAAADRQTARIGALFGADRADKLAGGHFCTASVVHSPNRNLIVTAAHCLDGDDAGDLVFVPGYRDGKAPYGVWNVKRRFLPDGWSKAQDEDSDVAFAVLGEEKAEGTEKGIEDVVGGNRFVTGTATGATAVTVTGYPNSREVPVSCTNKPTTHSPTQQRIDCPDLSGGTSGSPWVNGDEQVVGVLGGHEQGGNTDDISYSVVLGTEAAELYKDAAADP</sequence>
<feature type="chain" id="PRO_5046269866" evidence="2">
    <location>
        <begin position="38"/>
        <end position="266"/>
    </location>
</feature>
<organism evidence="3 4">
    <name type="scientific">Streptomyces cylindrosporus</name>
    <dbReference type="NCBI Taxonomy" id="2927583"/>
    <lineage>
        <taxon>Bacteria</taxon>
        <taxon>Bacillati</taxon>
        <taxon>Actinomycetota</taxon>
        <taxon>Actinomycetes</taxon>
        <taxon>Kitasatosporales</taxon>
        <taxon>Streptomycetaceae</taxon>
        <taxon>Streptomyces</taxon>
    </lineage>
</organism>
<proteinExistence type="predicted"/>
<evidence type="ECO:0000313" key="3">
    <source>
        <dbReference type="EMBL" id="MCI3271995.1"/>
    </source>
</evidence>
<comment type="caution">
    <text evidence="3">The sequence shown here is derived from an EMBL/GenBank/DDBJ whole genome shotgun (WGS) entry which is preliminary data.</text>
</comment>
<dbReference type="PANTHER" id="PTHR15462">
    <property type="entry name" value="SERINE PROTEASE"/>
    <property type="match status" value="1"/>
</dbReference>
<keyword evidence="4" id="KW-1185">Reference proteome</keyword>
<gene>
    <name evidence="3" type="ORF">MQP27_12820</name>
</gene>
<dbReference type="Gene3D" id="2.40.10.10">
    <property type="entry name" value="Trypsin-like serine proteases"/>
    <property type="match status" value="2"/>
</dbReference>
<dbReference type="SUPFAM" id="SSF50494">
    <property type="entry name" value="Trypsin-like serine proteases"/>
    <property type="match status" value="1"/>
</dbReference>
<dbReference type="InterPro" id="IPR050966">
    <property type="entry name" value="Glutamyl_endopeptidase"/>
</dbReference>
<dbReference type="PANTHER" id="PTHR15462:SF8">
    <property type="entry name" value="SERINE PROTEASE"/>
    <property type="match status" value="1"/>
</dbReference>
<evidence type="ECO:0000256" key="1">
    <source>
        <dbReference type="ARBA" id="ARBA00022729"/>
    </source>
</evidence>
<accession>A0ABS9Y457</accession>
<evidence type="ECO:0000313" key="4">
    <source>
        <dbReference type="Proteomes" id="UP001165269"/>
    </source>
</evidence>
<dbReference type="InterPro" id="IPR018114">
    <property type="entry name" value="TRYPSIN_HIS"/>
</dbReference>
<dbReference type="InterPro" id="IPR043504">
    <property type="entry name" value="Peptidase_S1_PA_chymotrypsin"/>
</dbReference>
<feature type="signal peptide" evidence="2">
    <location>
        <begin position="1"/>
        <end position="37"/>
    </location>
</feature>
<dbReference type="PROSITE" id="PS00134">
    <property type="entry name" value="TRYPSIN_HIS"/>
    <property type="match status" value="1"/>
</dbReference>
<dbReference type="RefSeq" id="WP_242765136.1">
    <property type="nucleotide sequence ID" value="NZ_JALDAY010000004.1"/>
</dbReference>
<dbReference type="InterPro" id="IPR009003">
    <property type="entry name" value="Peptidase_S1_PA"/>
</dbReference>
<name>A0ABS9Y457_9ACTN</name>